<reference evidence="2" key="1">
    <citation type="journal article" date="2022" name="Mol. Ecol. Resour.">
        <title>The genomes of chicory, endive, great burdock and yacon provide insights into Asteraceae palaeo-polyploidization history and plant inulin production.</title>
        <authorList>
            <person name="Fan W."/>
            <person name="Wang S."/>
            <person name="Wang H."/>
            <person name="Wang A."/>
            <person name="Jiang F."/>
            <person name="Liu H."/>
            <person name="Zhao H."/>
            <person name="Xu D."/>
            <person name="Zhang Y."/>
        </authorList>
    </citation>
    <scope>NUCLEOTIDE SEQUENCE [LARGE SCALE GENOMIC DNA]</scope>
    <source>
        <strain evidence="2">cv. Punajuju</strain>
    </source>
</reference>
<protein>
    <submittedName>
        <fullName evidence="1">Uncharacterized protein</fullName>
    </submittedName>
</protein>
<organism evidence="1 2">
    <name type="scientific">Cichorium intybus</name>
    <name type="common">Chicory</name>
    <dbReference type="NCBI Taxonomy" id="13427"/>
    <lineage>
        <taxon>Eukaryota</taxon>
        <taxon>Viridiplantae</taxon>
        <taxon>Streptophyta</taxon>
        <taxon>Embryophyta</taxon>
        <taxon>Tracheophyta</taxon>
        <taxon>Spermatophyta</taxon>
        <taxon>Magnoliopsida</taxon>
        <taxon>eudicotyledons</taxon>
        <taxon>Gunneridae</taxon>
        <taxon>Pentapetalae</taxon>
        <taxon>asterids</taxon>
        <taxon>campanulids</taxon>
        <taxon>Asterales</taxon>
        <taxon>Asteraceae</taxon>
        <taxon>Cichorioideae</taxon>
        <taxon>Cichorieae</taxon>
        <taxon>Cichoriinae</taxon>
        <taxon>Cichorium</taxon>
    </lineage>
</organism>
<gene>
    <name evidence="1" type="ORF">L2E82_39664</name>
</gene>
<reference evidence="1 2" key="2">
    <citation type="journal article" date="2022" name="Mol. Ecol. Resour.">
        <title>The genomes of chicory, endive, great burdock and yacon provide insights into Asteraceae paleo-polyploidization history and plant inulin production.</title>
        <authorList>
            <person name="Fan W."/>
            <person name="Wang S."/>
            <person name="Wang H."/>
            <person name="Wang A."/>
            <person name="Jiang F."/>
            <person name="Liu H."/>
            <person name="Zhao H."/>
            <person name="Xu D."/>
            <person name="Zhang Y."/>
        </authorList>
    </citation>
    <scope>NUCLEOTIDE SEQUENCE [LARGE SCALE GENOMIC DNA]</scope>
    <source>
        <strain evidence="2">cv. Punajuju</strain>
        <tissue evidence="1">Leaves</tissue>
    </source>
</reference>
<dbReference type="Proteomes" id="UP001055811">
    <property type="component" value="Linkage Group LG07"/>
</dbReference>
<accession>A0ACB9AIU2</accession>
<evidence type="ECO:0000313" key="1">
    <source>
        <dbReference type="EMBL" id="KAI3709896.1"/>
    </source>
</evidence>
<proteinExistence type="predicted"/>
<keyword evidence="2" id="KW-1185">Reference proteome</keyword>
<comment type="caution">
    <text evidence="1">The sequence shown here is derived from an EMBL/GenBank/DDBJ whole genome shotgun (WGS) entry which is preliminary data.</text>
</comment>
<dbReference type="EMBL" id="CM042015">
    <property type="protein sequence ID" value="KAI3709896.1"/>
    <property type="molecule type" value="Genomic_DNA"/>
</dbReference>
<name>A0ACB9AIU2_CICIN</name>
<sequence>MGSRGGGGGNNGGGVQGIPAASRKMVQSLKEIVNGVSEAEIYSALKDCNMDPNEAVNRLLSQDPFHEVKSKREKKKEFKDTTESRPRGGSTSTRGARSDRYTGRSGSTQFSSSESGGLHGKPRRENGTSSYTSSSAPSYGVTATNINRNPPTFSGSIGYENKASTFSAPDGPTTVPHQQSTGYQSAWIGVPGQKSMADIVKMGRPQTKPVTQPQTTTHYDLNSFDDYGSKAPETHQEHNSVSPDDDWPSIEPPQQQTQTQTQTQTVGVQVNESENAGQVDLQYERNDPYVGDHTDEGHVEEDEGVFEDHVEDTSGNNTVPVYENDLYKKMDSFHHEDNAYEHNEVEEGDVSASSVSANMQQLNIQEDRHVEEPEEDVPAVVIPNHLQVQTADCSHLSFGSFGANINTGFSGSFTSRQLRNKIEEPPVEPDNTQSVGPSETRNSEYYGDESMMTSESNPVHRTGPAPGNYDLPSASQTEVLKQENADVAHGIQYSFASSTPGQGYTFDSTQLLNPSFQQSQTPTQMQTATPFSSVVQAAYTNSLPSTLLAANGHPVGESDLSYSPFPISQQMPTKYGSSVSSISEALKTGVFSSSQPTQQTQQTPPGNTIPTGPALPQHLTVHPYSQPTLPLGPFANMIGYPFLPQSYTYMPSGFQQAFAGNSTYHQQLAAVLPQYKNSVSVSSLPQSAAVPSGYGSFGNSTAMPGNYQVNQAAGPAGSTLNYDDVLNAHYKENSQLLSLQQNDNSAMWVHGAGSRTMSAVPASTYYSFQGQNQQPTGFRQAQQQPSQTYGGAALNYPNYYHSQAGISPEHQLQQNPRDGSLVGGSQGQAKPQQQSQQLWQNSY</sequence>
<evidence type="ECO:0000313" key="2">
    <source>
        <dbReference type="Proteomes" id="UP001055811"/>
    </source>
</evidence>